<dbReference type="OrthoDB" id="3389925at2"/>
<dbReference type="RefSeq" id="WP_149853356.1">
    <property type="nucleotide sequence ID" value="NZ_VUOB01000062.1"/>
</dbReference>
<keyword evidence="2" id="KW-1133">Transmembrane helix</keyword>
<keyword evidence="2" id="KW-0812">Transmembrane</keyword>
<dbReference type="InterPro" id="IPR036444">
    <property type="entry name" value="PLipase_A2_dom_sf"/>
</dbReference>
<dbReference type="Pfam" id="PF09056">
    <property type="entry name" value="Phospholip_A2_3"/>
    <property type="match status" value="1"/>
</dbReference>
<accession>A0A5B2WTX6</accession>
<dbReference type="EMBL" id="VUOB01000062">
    <property type="protein sequence ID" value="KAA2254304.1"/>
    <property type="molecule type" value="Genomic_DNA"/>
</dbReference>
<protein>
    <recommendedName>
        <fullName evidence="5">Phospholipase A2</fullName>
    </recommendedName>
</protein>
<reference evidence="3 4" key="2">
    <citation type="submission" date="2019-09" db="EMBL/GenBank/DDBJ databases">
        <authorList>
            <person name="Jin C."/>
        </authorList>
    </citation>
    <scope>NUCLEOTIDE SEQUENCE [LARGE SCALE GENOMIC DNA]</scope>
    <source>
        <strain evidence="3 4">AN110305</strain>
    </source>
</reference>
<dbReference type="GO" id="GO:0004623">
    <property type="term" value="F:phospholipase A2 activity"/>
    <property type="evidence" value="ECO:0007669"/>
    <property type="project" value="InterPro"/>
</dbReference>
<dbReference type="AlphaFoldDB" id="A0A5B2WTX6"/>
<evidence type="ECO:0008006" key="5">
    <source>
        <dbReference type="Google" id="ProtNLM"/>
    </source>
</evidence>
<sequence>MATDSGGDAQDTDVRAGDDDARHHHGWPGLRFLTWLPAWFRFSVVAVIVFVCAVVASRPGDDPAPVHPVGDVAAAAKALNSLTDPSPDHDPAADFPADFVSVQGTVPKTVRGPDGTLRAINPGGGCSGPAGDTAWDFSVICEAHDLGYDLLRYAEHQGQQLGPDARRRLDDRLTADMRARCDGNPRGSLAECHAVADVYTAGLVVNSWRQRWGPPRHEPAISWAVGIAAIVLLLMARMPGRRAGRRRIPAPRVATLLPAAPRPPPADAPHYDRYASFLRLVSLAVVVLGQSLLTVAYWAGVSANWLWLVTWVVQAAPVFFFAGGQANLLSWRAVQAEHGGFGRYLTERISWLLRPMLAFVLAWVVLPLPLDLLEAPSERVAALSRLIAHPLWFLGVYLGAVAATPVMAWLHRRLRFAVPLGLGGAVALVDACRVGFGWGAGGYVNVALAALVLQQLGFCYADGDLARLSRRTLAVVGALCVPALLLLTSGGGYPRNMMGTPAEPASNINPPTFCLLVLGVGQLCVAMLLRDRVSAWLAGHRQWRLVCFAKSTPITLYLAYLTVLTVVLALLGVLDGPVVTALGWLTGPRWLAVLAVLLVPALVLCHRFERRVQLFSPVEGIESHRGRLAATLGVFYGALGALGFVVTGFAGSRATLVVLPVDSLQNLVHLLLGWYLVHTARVGSCHRRLPWLLTAVACVPPLLDPAPDPLVVGLHAATICVALLAALPGRAPGGPVRPGWNRLLPPMLRLPAPTSAARSDRSATPPTQPAR</sequence>
<feature type="transmembrane region" description="Helical" evidence="2">
    <location>
        <begin position="220"/>
        <end position="238"/>
    </location>
</feature>
<dbReference type="InterPro" id="IPR015141">
    <property type="entry name" value="PLipase_A2_prok/fun"/>
</dbReference>
<feature type="region of interest" description="Disordered" evidence="1">
    <location>
        <begin position="1"/>
        <end position="21"/>
    </location>
</feature>
<feature type="transmembrane region" description="Helical" evidence="2">
    <location>
        <begin position="590"/>
        <end position="608"/>
    </location>
</feature>
<evidence type="ECO:0000256" key="2">
    <source>
        <dbReference type="SAM" id="Phobius"/>
    </source>
</evidence>
<gene>
    <name evidence="3" type="ORF">F0L68_30745</name>
</gene>
<feature type="region of interest" description="Disordered" evidence="1">
    <location>
        <begin position="751"/>
        <end position="771"/>
    </location>
</feature>
<feature type="transmembrane region" description="Helical" evidence="2">
    <location>
        <begin position="628"/>
        <end position="650"/>
    </location>
</feature>
<evidence type="ECO:0000313" key="3">
    <source>
        <dbReference type="EMBL" id="KAA2254304.1"/>
    </source>
</evidence>
<name>A0A5B2WTX6_9PSEU</name>
<keyword evidence="2" id="KW-0472">Membrane</keyword>
<dbReference type="Proteomes" id="UP000323454">
    <property type="component" value="Unassembled WGS sequence"/>
</dbReference>
<feature type="transmembrane region" description="Helical" evidence="2">
    <location>
        <begin position="390"/>
        <end position="410"/>
    </location>
</feature>
<feature type="transmembrane region" description="Helical" evidence="2">
    <location>
        <begin position="442"/>
        <end position="461"/>
    </location>
</feature>
<dbReference type="GO" id="GO:0050482">
    <property type="term" value="P:arachidonate secretion"/>
    <property type="evidence" value="ECO:0007669"/>
    <property type="project" value="InterPro"/>
</dbReference>
<dbReference type="Gene3D" id="1.20.90.10">
    <property type="entry name" value="Phospholipase A2 domain"/>
    <property type="match status" value="1"/>
</dbReference>
<feature type="transmembrane region" description="Helical" evidence="2">
    <location>
        <begin position="305"/>
        <end position="330"/>
    </location>
</feature>
<feature type="compositionally biased region" description="Basic and acidic residues" evidence="1">
    <location>
        <begin position="12"/>
        <end position="21"/>
    </location>
</feature>
<evidence type="ECO:0000313" key="4">
    <source>
        <dbReference type="Proteomes" id="UP000323454"/>
    </source>
</evidence>
<dbReference type="GO" id="GO:0006644">
    <property type="term" value="P:phospholipid metabolic process"/>
    <property type="evidence" value="ECO:0007669"/>
    <property type="project" value="InterPro"/>
</dbReference>
<comment type="caution">
    <text evidence="3">The sequence shown here is derived from an EMBL/GenBank/DDBJ whole genome shotgun (WGS) entry which is preliminary data.</text>
</comment>
<feature type="transmembrane region" description="Helical" evidence="2">
    <location>
        <begin position="277"/>
        <end position="299"/>
    </location>
</feature>
<proteinExistence type="predicted"/>
<feature type="transmembrane region" description="Helical" evidence="2">
    <location>
        <begin position="351"/>
        <end position="370"/>
    </location>
</feature>
<organism evidence="3 4">
    <name type="scientific">Solihabitans fulvus</name>
    <dbReference type="NCBI Taxonomy" id="1892852"/>
    <lineage>
        <taxon>Bacteria</taxon>
        <taxon>Bacillati</taxon>
        <taxon>Actinomycetota</taxon>
        <taxon>Actinomycetes</taxon>
        <taxon>Pseudonocardiales</taxon>
        <taxon>Pseudonocardiaceae</taxon>
        <taxon>Solihabitans</taxon>
    </lineage>
</organism>
<feature type="transmembrane region" description="Helical" evidence="2">
    <location>
        <begin position="473"/>
        <end position="493"/>
    </location>
</feature>
<dbReference type="SUPFAM" id="SSF48619">
    <property type="entry name" value="Phospholipase A2, PLA2"/>
    <property type="match status" value="1"/>
</dbReference>
<reference evidence="3 4" key="1">
    <citation type="submission" date="2019-09" db="EMBL/GenBank/DDBJ databases">
        <title>Goodfellowia gen. nov., a new genus of the Pseudonocardineae related to Actinoalloteichus, containing Goodfellowia coeruleoviolacea gen. nov., comb. nov. gen. nov., comb. nov.</title>
        <authorList>
            <person name="Labeda D."/>
        </authorList>
    </citation>
    <scope>NUCLEOTIDE SEQUENCE [LARGE SCALE GENOMIC DNA]</scope>
    <source>
        <strain evidence="3 4">AN110305</strain>
    </source>
</reference>
<feature type="transmembrane region" description="Helical" evidence="2">
    <location>
        <begin position="554"/>
        <end position="574"/>
    </location>
</feature>
<keyword evidence="4" id="KW-1185">Reference proteome</keyword>
<evidence type="ECO:0000256" key="1">
    <source>
        <dbReference type="SAM" id="MobiDB-lite"/>
    </source>
</evidence>